<organism evidence="6 7">
    <name type="scientific">Crossiella cryophila</name>
    <dbReference type="NCBI Taxonomy" id="43355"/>
    <lineage>
        <taxon>Bacteria</taxon>
        <taxon>Bacillati</taxon>
        <taxon>Actinomycetota</taxon>
        <taxon>Actinomycetes</taxon>
        <taxon>Pseudonocardiales</taxon>
        <taxon>Pseudonocardiaceae</taxon>
        <taxon>Crossiella</taxon>
    </lineage>
</organism>
<sequence>MRADARRNYERLLAVADEVFRRDGTEASLEEVARRAEVGIGTLYRHFPTRDALLEALLREQFAELRAAAERLAQVPPRQALDEFLLLFTARISLYRGLPASLVAMLRAPDTALHEACHAMNQAGERLVEQLQRAGVVRDDVPAKDVLALTASVAWLGEQTGDEQQRERLLRVVTDGFNARNR</sequence>
<keyword evidence="1" id="KW-0805">Transcription regulation</keyword>
<reference evidence="6 7" key="1">
    <citation type="submission" date="2020-08" db="EMBL/GenBank/DDBJ databases">
        <title>Sequencing the genomes of 1000 actinobacteria strains.</title>
        <authorList>
            <person name="Klenk H.-P."/>
        </authorList>
    </citation>
    <scope>NUCLEOTIDE SEQUENCE [LARGE SCALE GENOMIC DNA]</scope>
    <source>
        <strain evidence="6 7">DSM 44230</strain>
    </source>
</reference>
<dbReference type="InterPro" id="IPR036271">
    <property type="entry name" value="Tet_transcr_reg_TetR-rel_C_sf"/>
</dbReference>
<keyword evidence="2 4" id="KW-0238">DNA-binding</keyword>
<accession>A0A7W7C8S7</accession>
<dbReference type="SUPFAM" id="SSF48498">
    <property type="entry name" value="Tetracyclin repressor-like, C-terminal domain"/>
    <property type="match status" value="1"/>
</dbReference>
<dbReference type="Proteomes" id="UP000533598">
    <property type="component" value="Unassembled WGS sequence"/>
</dbReference>
<proteinExistence type="predicted"/>
<feature type="DNA-binding region" description="H-T-H motif" evidence="4">
    <location>
        <begin position="28"/>
        <end position="47"/>
    </location>
</feature>
<comment type="caution">
    <text evidence="6">The sequence shown here is derived from an EMBL/GenBank/DDBJ whole genome shotgun (WGS) entry which is preliminary data.</text>
</comment>
<dbReference type="PRINTS" id="PR00455">
    <property type="entry name" value="HTHTETR"/>
</dbReference>
<evidence type="ECO:0000256" key="1">
    <source>
        <dbReference type="ARBA" id="ARBA00023015"/>
    </source>
</evidence>
<evidence type="ECO:0000259" key="5">
    <source>
        <dbReference type="PROSITE" id="PS50977"/>
    </source>
</evidence>
<keyword evidence="7" id="KW-1185">Reference proteome</keyword>
<dbReference type="Gene3D" id="1.10.357.10">
    <property type="entry name" value="Tetracycline Repressor, domain 2"/>
    <property type="match status" value="1"/>
</dbReference>
<dbReference type="InterPro" id="IPR009057">
    <property type="entry name" value="Homeodomain-like_sf"/>
</dbReference>
<evidence type="ECO:0000256" key="4">
    <source>
        <dbReference type="PROSITE-ProRule" id="PRU00335"/>
    </source>
</evidence>
<dbReference type="InterPro" id="IPR049445">
    <property type="entry name" value="TetR_SbtR-like_C"/>
</dbReference>
<dbReference type="PANTHER" id="PTHR30055">
    <property type="entry name" value="HTH-TYPE TRANSCRIPTIONAL REGULATOR RUTR"/>
    <property type="match status" value="1"/>
</dbReference>
<evidence type="ECO:0000256" key="3">
    <source>
        <dbReference type="ARBA" id="ARBA00023163"/>
    </source>
</evidence>
<dbReference type="Pfam" id="PF21597">
    <property type="entry name" value="TetR_C_43"/>
    <property type="match status" value="1"/>
</dbReference>
<dbReference type="SUPFAM" id="SSF46689">
    <property type="entry name" value="Homeodomain-like"/>
    <property type="match status" value="1"/>
</dbReference>
<dbReference type="PANTHER" id="PTHR30055:SF234">
    <property type="entry name" value="HTH-TYPE TRANSCRIPTIONAL REGULATOR BETI"/>
    <property type="match status" value="1"/>
</dbReference>
<keyword evidence="3" id="KW-0804">Transcription</keyword>
<dbReference type="GO" id="GO:0000976">
    <property type="term" value="F:transcription cis-regulatory region binding"/>
    <property type="evidence" value="ECO:0007669"/>
    <property type="project" value="TreeGrafter"/>
</dbReference>
<evidence type="ECO:0000313" key="6">
    <source>
        <dbReference type="EMBL" id="MBB4676590.1"/>
    </source>
</evidence>
<protein>
    <submittedName>
        <fullName evidence="6">AcrR family transcriptional regulator</fullName>
    </submittedName>
</protein>
<feature type="domain" description="HTH tetR-type" evidence="5">
    <location>
        <begin position="6"/>
        <end position="65"/>
    </location>
</feature>
<dbReference type="AlphaFoldDB" id="A0A7W7C8S7"/>
<evidence type="ECO:0000313" key="7">
    <source>
        <dbReference type="Proteomes" id="UP000533598"/>
    </source>
</evidence>
<evidence type="ECO:0000256" key="2">
    <source>
        <dbReference type="ARBA" id="ARBA00023125"/>
    </source>
</evidence>
<dbReference type="InterPro" id="IPR050109">
    <property type="entry name" value="HTH-type_TetR-like_transc_reg"/>
</dbReference>
<gene>
    <name evidence="6" type="ORF">HNR67_002708</name>
</gene>
<dbReference type="GO" id="GO:0003700">
    <property type="term" value="F:DNA-binding transcription factor activity"/>
    <property type="evidence" value="ECO:0007669"/>
    <property type="project" value="TreeGrafter"/>
</dbReference>
<name>A0A7W7C8S7_9PSEU</name>
<dbReference type="Pfam" id="PF00440">
    <property type="entry name" value="TetR_N"/>
    <property type="match status" value="1"/>
</dbReference>
<dbReference type="PROSITE" id="PS50977">
    <property type="entry name" value="HTH_TETR_2"/>
    <property type="match status" value="1"/>
</dbReference>
<dbReference type="EMBL" id="JACHMH010000001">
    <property type="protein sequence ID" value="MBB4676590.1"/>
    <property type="molecule type" value="Genomic_DNA"/>
</dbReference>
<dbReference type="InterPro" id="IPR001647">
    <property type="entry name" value="HTH_TetR"/>
</dbReference>
<dbReference type="RefSeq" id="WP_185002399.1">
    <property type="nucleotide sequence ID" value="NZ_BAAAUI010000015.1"/>
</dbReference>